<name>A0A562IJX9_MICOL</name>
<evidence type="ECO:0008006" key="4">
    <source>
        <dbReference type="Google" id="ProtNLM"/>
    </source>
</evidence>
<protein>
    <recommendedName>
        <fullName evidence="4">Colicin import membrane protein</fullName>
    </recommendedName>
</protein>
<gene>
    <name evidence="2" type="ORF">JD77_06028</name>
</gene>
<feature type="region of interest" description="Disordered" evidence="1">
    <location>
        <begin position="1"/>
        <end position="72"/>
    </location>
</feature>
<dbReference type="Proteomes" id="UP000319825">
    <property type="component" value="Unassembled WGS sequence"/>
</dbReference>
<evidence type="ECO:0000313" key="2">
    <source>
        <dbReference type="EMBL" id="TWH71003.1"/>
    </source>
</evidence>
<comment type="caution">
    <text evidence="2">The sequence shown here is derived from an EMBL/GenBank/DDBJ whole genome shotgun (WGS) entry which is preliminary data.</text>
</comment>
<keyword evidence="3" id="KW-1185">Reference proteome</keyword>
<organism evidence="2 3">
    <name type="scientific">Micromonospora olivasterospora</name>
    <dbReference type="NCBI Taxonomy" id="1880"/>
    <lineage>
        <taxon>Bacteria</taxon>
        <taxon>Bacillati</taxon>
        <taxon>Actinomycetota</taxon>
        <taxon>Actinomycetes</taxon>
        <taxon>Micromonosporales</taxon>
        <taxon>Micromonosporaceae</taxon>
        <taxon>Micromonospora</taxon>
    </lineage>
</organism>
<sequence>MTGVDTGDHPRPHVRHHTPRPRPGSERGLTPDPSRRAFAPGEVDYDDTAPVELPPAAQTERHAPVARATAAERDAADAVARAARDVAEARKAQGRAEAEAEARAATAAREVERRRALQAQHDDVRAQLRDARADPVAEFVTCRCGSGVLACLS</sequence>
<proteinExistence type="predicted"/>
<dbReference type="AlphaFoldDB" id="A0A562IJX9"/>
<feature type="compositionally biased region" description="Basic and acidic residues" evidence="1">
    <location>
        <begin position="1"/>
        <end position="11"/>
    </location>
</feature>
<accession>A0A562IJX9</accession>
<dbReference type="EMBL" id="VLKE01000001">
    <property type="protein sequence ID" value="TWH71003.1"/>
    <property type="molecule type" value="Genomic_DNA"/>
</dbReference>
<evidence type="ECO:0000256" key="1">
    <source>
        <dbReference type="SAM" id="MobiDB-lite"/>
    </source>
</evidence>
<reference evidence="2 3" key="1">
    <citation type="submission" date="2019-07" db="EMBL/GenBank/DDBJ databases">
        <title>R&amp;d 2014.</title>
        <authorList>
            <person name="Klenk H.-P."/>
        </authorList>
    </citation>
    <scope>NUCLEOTIDE SEQUENCE [LARGE SCALE GENOMIC DNA]</scope>
    <source>
        <strain evidence="2 3">DSM 43868</strain>
    </source>
</reference>
<dbReference type="RefSeq" id="WP_246141114.1">
    <property type="nucleotide sequence ID" value="NZ_JBIAZH010000175.1"/>
</dbReference>
<evidence type="ECO:0000313" key="3">
    <source>
        <dbReference type="Proteomes" id="UP000319825"/>
    </source>
</evidence>
<feature type="region of interest" description="Disordered" evidence="1">
    <location>
        <begin position="97"/>
        <end position="123"/>
    </location>
</feature>
<feature type="compositionally biased region" description="Basic and acidic residues" evidence="1">
    <location>
        <begin position="109"/>
        <end position="123"/>
    </location>
</feature>